<gene>
    <name evidence="1" type="ORF">PCOR1329_LOCUS60659</name>
</gene>
<name>A0ABN9VRW6_9DINO</name>
<dbReference type="EMBL" id="CAUYUJ010017605">
    <property type="protein sequence ID" value="CAK0876213.1"/>
    <property type="molecule type" value="Genomic_DNA"/>
</dbReference>
<evidence type="ECO:0000313" key="2">
    <source>
        <dbReference type="Proteomes" id="UP001189429"/>
    </source>
</evidence>
<comment type="caution">
    <text evidence="1">The sequence shown here is derived from an EMBL/GenBank/DDBJ whole genome shotgun (WGS) entry which is preliminary data.</text>
</comment>
<reference evidence="1" key="1">
    <citation type="submission" date="2023-10" db="EMBL/GenBank/DDBJ databases">
        <authorList>
            <person name="Chen Y."/>
            <person name="Shah S."/>
            <person name="Dougan E. K."/>
            <person name="Thang M."/>
            <person name="Chan C."/>
        </authorList>
    </citation>
    <scope>NUCLEOTIDE SEQUENCE [LARGE SCALE GENOMIC DNA]</scope>
</reference>
<feature type="non-terminal residue" evidence="1">
    <location>
        <position position="1"/>
    </location>
</feature>
<evidence type="ECO:0000313" key="1">
    <source>
        <dbReference type="EMBL" id="CAK0876213.1"/>
    </source>
</evidence>
<sequence>VVWAFGGIRLGASLRAPAGALAERGGFSLQVVEEEVGEEGEDALRANCFNETGAASAWDRAGSRCVRAPPFSSVLMESCPRSTHCRGDGGVKLSMRPFNF</sequence>
<dbReference type="Proteomes" id="UP001189429">
    <property type="component" value="Unassembled WGS sequence"/>
</dbReference>
<protein>
    <submittedName>
        <fullName evidence="1">Uncharacterized protein</fullName>
    </submittedName>
</protein>
<accession>A0ABN9VRW6</accession>
<keyword evidence="2" id="KW-1185">Reference proteome</keyword>
<organism evidence="1 2">
    <name type="scientific">Prorocentrum cordatum</name>
    <dbReference type="NCBI Taxonomy" id="2364126"/>
    <lineage>
        <taxon>Eukaryota</taxon>
        <taxon>Sar</taxon>
        <taxon>Alveolata</taxon>
        <taxon>Dinophyceae</taxon>
        <taxon>Prorocentrales</taxon>
        <taxon>Prorocentraceae</taxon>
        <taxon>Prorocentrum</taxon>
    </lineage>
</organism>
<proteinExistence type="predicted"/>